<keyword evidence="9" id="KW-1185">Reference proteome</keyword>
<organism evidence="8 9">
    <name type="scientific">Athelia psychrophila</name>
    <dbReference type="NCBI Taxonomy" id="1759441"/>
    <lineage>
        <taxon>Eukaryota</taxon>
        <taxon>Fungi</taxon>
        <taxon>Dikarya</taxon>
        <taxon>Basidiomycota</taxon>
        <taxon>Agaricomycotina</taxon>
        <taxon>Agaricomycetes</taxon>
        <taxon>Agaricomycetidae</taxon>
        <taxon>Atheliales</taxon>
        <taxon>Atheliaceae</taxon>
        <taxon>Athelia</taxon>
    </lineage>
</organism>
<dbReference type="Gene3D" id="1.20.5.510">
    <property type="entry name" value="Single helix bin"/>
    <property type="match status" value="1"/>
</dbReference>
<dbReference type="PANTHER" id="PTHR15549:SF26">
    <property type="entry name" value="AXIAL BUDDING PATTERN PROTEIN 2-RELATED"/>
    <property type="match status" value="1"/>
</dbReference>
<dbReference type="GO" id="GO:0071944">
    <property type="term" value="C:cell periphery"/>
    <property type="evidence" value="ECO:0007669"/>
    <property type="project" value="UniProtKB-ARBA"/>
</dbReference>
<dbReference type="AlphaFoldDB" id="A0A166I847"/>
<comment type="subcellular location">
    <subcellularLocation>
        <location evidence="1">Membrane</location>
        <topology evidence="1">Single-pass membrane protein</topology>
    </subcellularLocation>
</comment>
<evidence type="ECO:0000313" key="8">
    <source>
        <dbReference type="EMBL" id="KZP19548.1"/>
    </source>
</evidence>
<feature type="transmembrane region" description="Helical" evidence="6">
    <location>
        <begin position="203"/>
        <end position="225"/>
    </location>
</feature>
<evidence type="ECO:0000256" key="6">
    <source>
        <dbReference type="SAM" id="Phobius"/>
    </source>
</evidence>
<evidence type="ECO:0000256" key="1">
    <source>
        <dbReference type="ARBA" id="ARBA00004167"/>
    </source>
</evidence>
<dbReference type="CDD" id="cd12087">
    <property type="entry name" value="TM_EGFR-like"/>
    <property type="match status" value="1"/>
</dbReference>
<sequence length="309" mass="32685">MTSWTIIASTLGLLLAVKSVESQTPLCLPEFSWMENSLGQSPCLMTTLALDVCEGNASLDPLGSTPAQAAGFMYAPPTKESANACECSTVTYSLWQACGMCQNGTYDAWSDYKTNCTAAGVAISLSTFPKPIPENTAFPAWAYLNVTNDFNIAAAQAATASPESMPIPTSTSTSLISSTSTNSPSTTSNPSLTTRQSSNTGPIAGGVIGGLAFVAALAGLVVYLLRRRKRSHTAPSDIYYGGEPQRALPSMSDRTSFAQYQQPIYRPYDPADPRTFPESPPTPTIQTTNSSFPLAAQEQPGAYRGVAEL</sequence>
<dbReference type="EMBL" id="KV417563">
    <property type="protein sequence ID" value="KZP19548.1"/>
    <property type="molecule type" value="Genomic_DNA"/>
</dbReference>
<evidence type="ECO:0000256" key="5">
    <source>
        <dbReference type="SAM" id="MobiDB-lite"/>
    </source>
</evidence>
<feature type="region of interest" description="Disordered" evidence="5">
    <location>
        <begin position="270"/>
        <end position="309"/>
    </location>
</feature>
<keyword evidence="4 6" id="KW-0472">Membrane</keyword>
<dbReference type="OrthoDB" id="2526171at2759"/>
<reference evidence="8 9" key="1">
    <citation type="journal article" date="2016" name="Mol. Biol. Evol.">
        <title>Comparative Genomics of Early-Diverging Mushroom-Forming Fungi Provides Insights into the Origins of Lignocellulose Decay Capabilities.</title>
        <authorList>
            <person name="Nagy L.G."/>
            <person name="Riley R."/>
            <person name="Tritt A."/>
            <person name="Adam C."/>
            <person name="Daum C."/>
            <person name="Floudas D."/>
            <person name="Sun H."/>
            <person name="Yadav J.S."/>
            <person name="Pangilinan J."/>
            <person name="Larsson K.H."/>
            <person name="Matsuura K."/>
            <person name="Barry K."/>
            <person name="Labutti K."/>
            <person name="Kuo R."/>
            <person name="Ohm R.A."/>
            <person name="Bhattacharya S.S."/>
            <person name="Shirouzu T."/>
            <person name="Yoshinaga Y."/>
            <person name="Martin F.M."/>
            <person name="Grigoriev I.V."/>
            <person name="Hibbett D.S."/>
        </authorList>
    </citation>
    <scope>NUCLEOTIDE SEQUENCE [LARGE SCALE GENOMIC DNA]</scope>
    <source>
        <strain evidence="8 9">CBS 109695</strain>
    </source>
</reference>
<dbReference type="Proteomes" id="UP000076532">
    <property type="component" value="Unassembled WGS sequence"/>
</dbReference>
<dbReference type="InterPro" id="IPR051694">
    <property type="entry name" value="Immunoregulatory_rcpt-like"/>
</dbReference>
<evidence type="ECO:0000313" key="9">
    <source>
        <dbReference type="Proteomes" id="UP000076532"/>
    </source>
</evidence>
<dbReference type="STRING" id="436010.A0A166I847"/>
<feature type="chain" id="PRO_5007875057" evidence="7">
    <location>
        <begin position="23"/>
        <end position="309"/>
    </location>
</feature>
<keyword evidence="7" id="KW-0732">Signal</keyword>
<name>A0A166I847_9AGAM</name>
<dbReference type="GO" id="GO:0016020">
    <property type="term" value="C:membrane"/>
    <property type="evidence" value="ECO:0007669"/>
    <property type="project" value="UniProtKB-SubCell"/>
</dbReference>
<feature type="region of interest" description="Disordered" evidence="5">
    <location>
        <begin position="234"/>
        <end position="255"/>
    </location>
</feature>
<feature type="signal peptide" evidence="7">
    <location>
        <begin position="1"/>
        <end position="22"/>
    </location>
</feature>
<feature type="compositionally biased region" description="Low complexity" evidence="5">
    <location>
        <begin position="161"/>
        <end position="194"/>
    </location>
</feature>
<feature type="region of interest" description="Disordered" evidence="5">
    <location>
        <begin position="161"/>
        <end position="198"/>
    </location>
</feature>
<keyword evidence="2 6" id="KW-0812">Transmembrane</keyword>
<gene>
    <name evidence="8" type="ORF">FIBSPDRAFT_1045510</name>
</gene>
<proteinExistence type="predicted"/>
<evidence type="ECO:0000256" key="3">
    <source>
        <dbReference type="ARBA" id="ARBA00022989"/>
    </source>
</evidence>
<evidence type="ECO:0000256" key="4">
    <source>
        <dbReference type="ARBA" id="ARBA00023136"/>
    </source>
</evidence>
<evidence type="ECO:0000256" key="7">
    <source>
        <dbReference type="SAM" id="SignalP"/>
    </source>
</evidence>
<dbReference type="PANTHER" id="PTHR15549">
    <property type="entry name" value="PAIRED IMMUNOGLOBULIN-LIKE TYPE 2 RECEPTOR"/>
    <property type="match status" value="1"/>
</dbReference>
<keyword evidence="3 6" id="KW-1133">Transmembrane helix</keyword>
<accession>A0A166I847</accession>
<evidence type="ECO:0000256" key="2">
    <source>
        <dbReference type="ARBA" id="ARBA00022692"/>
    </source>
</evidence>
<protein>
    <submittedName>
        <fullName evidence="8">Uncharacterized protein</fullName>
    </submittedName>
</protein>